<gene>
    <name evidence="2" type="ORF">GUJ93_ZPchr0001g32706</name>
</gene>
<reference evidence="2" key="2">
    <citation type="submission" date="2021-02" db="EMBL/GenBank/DDBJ databases">
        <authorList>
            <person name="Kimball J.A."/>
            <person name="Haas M.W."/>
            <person name="Macchietto M."/>
            <person name="Kono T."/>
            <person name="Duquette J."/>
            <person name="Shao M."/>
        </authorList>
    </citation>
    <scope>NUCLEOTIDE SEQUENCE</scope>
    <source>
        <tissue evidence="2">Fresh leaf tissue</tissue>
    </source>
</reference>
<name>A0A8J5S5U6_ZIZPA</name>
<keyword evidence="3" id="KW-1185">Reference proteome</keyword>
<organism evidence="2 3">
    <name type="scientific">Zizania palustris</name>
    <name type="common">Northern wild rice</name>
    <dbReference type="NCBI Taxonomy" id="103762"/>
    <lineage>
        <taxon>Eukaryota</taxon>
        <taxon>Viridiplantae</taxon>
        <taxon>Streptophyta</taxon>
        <taxon>Embryophyta</taxon>
        <taxon>Tracheophyta</taxon>
        <taxon>Spermatophyta</taxon>
        <taxon>Magnoliopsida</taxon>
        <taxon>Liliopsida</taxon>
        <taxon>Poales</taxon>
        <taxon>Poaceae</taxon>
        <taxon>BOP clade</taxon>
        <taxon>Oryzoideae</taxon>
        <taxon>Oryzeae</taxon>
        <taxon>Zizaniinae</taxon>
        <taxon>Zizania</taxon>
    </lineage>
</organism>
<evidence type="ECO:0000256" key="1">
    <source>
        <dbReference type="SAM" id="MobiDB-lite"/>
    </source>
</evidence>
<feature type="region of interest" description="Disordered" evidence="1">
    <location>
        <begin position="43"/>
        <end position="67"/>
    </location>
</feature>
<sequence>MSEPNGSLLSRHSAALLLPESGEFFLSSLLFLPQARSTGVAARARPQPALCPPPAARGRLRSPPARGRPRVAGCGLLRPRVAARAWPAAACCARAWPPARGRLRPAAPAAAPARGRPRVAGCACCCARAWPPAPTAGRLRVAWLRASGEEHKKENLKNWTICLKMDEINQLRMRVGHHQVINHQRELRRMTV</sequence>
<dbReference type="Proteomes" id="UP000729402">
    <property type="component" value="Unassembled WGS sequence"/>
</dbReference>
<accession>A0A8J5S5U6</accession>
<evidence type="ECO:0000313" key="3">
    <source>
        <dbReference type="Proteomes" id="UP000729402"/>
    </source>
</evidence>
<proteinExistence type="predicted"/>
<dbReference type="EMBL" id="JAAALK010000288">
    <property type="protein sequence ID" value="KAG8055900.1"/>
    <property type="molecule type" value="Genomic_DNA"/>
</dbReference>
<reference evidence="2" key="1">
    <citation type="journal article" date="2021" name="bioRxiv">
        <title>Whole Genome Assembly and Annotation of Northern Wild Rice, Zizania palustris L., Supports a Whole Genome Duplication in the Zizania Genus.</title>
        <authorList>
            <person name="Haas M."/>
            <person name="Kono T."/>
            <person name="Macchietto M."/>
            <person name="Millas R."/>
            <person name="McGilp L."/>
            <person name="Shao M."/>
            <person name="Duquette J."/>
            <person name="Hirsch C.N."/>
            <person name="Kimball J."/>
        </authorList>
    </citation>
    <scope>NUCLEOTIDE SEQUENCE</scope>
    <source>
        <tissue evidence="2">Fresh leaf tissue</tissue>
    </source>
</reference>
<comment type="caution">
    <text evidence="2">The sequence shown here is derived from an EMBL/GenBank/DDBJ whole genome shotgun (WGS) entry which is preliminary data.</text>
</comment>
<protein>
    <submittedName>
        <fullName evidence="2">Uncharacterized protein</fullName>
    </submittedName>
</protein>
<dbReference type="AlphaFoldDB" id="A0A8J5S5U6"/>
<evidence type="ECO:0000313" key="2">
    <source>
        <dbReference type="EMBL" id="KAG8055900.1"/>
    </source>
</evidence>